<feature type="transmembrane region" description="Helical" evidence="1">
    <location>
        <begin position="120"/>
        <end position="139"/>
    </location>
</feature>
<proteinExistence type="predicted"/>
<organism evidence="2 3">
    <name type="scientific">Enterococcus pallens ATCC BAA-351</name>
    <dbReference type="NCBI Taxonomy" id="1158607"/>
    <lineage>
        <taxon>Bacteria</taxon>
        <taxon>Bacillati</taxon>
        <taxon>Bacillota</taxon>
        <taxon>Bacilli</taxon>
        <taxon>Lactobacillales</taxon>
        <taxon>Enterococcaceae</taxon>
        <taxon>Enterococcus</taxon>
    </lineage>
</organism>
<reference evidence="2 3" key="1">
    <citation type="submission" date="2013-02" db="EMBL/GenBank/DDBJ databases">
        <title>The Genome Sequence of Enterococcus pallens BAA-351.</title>
        <authorList>
            <consortium name="The Broad Institute Genome Sequencing Platform"/>
            <consortium name="The Broad Institute Genome Sequencing Center for Infectious Disease"/>
            <person name="Earl A.M."/>
            <person name="Gilmore M.S."/>
            <person name="Lebreton F."/>
            <person name="Walker B."/>
            <person name="Young S.K."/>
            <person name="Zeng Q."/>
            <person name="Gargeya S."/>
            <person name="Fitzgerald M."/>
            <person name="Haas B."/>
            <person name="Abouelleil A."/>
            <person name="Alvarado L."/>
            <person name="Arachchi H.M."/>
            <person name="Berlin A.M."/>
            <person name="Chapman S.B."/>
            <person name="Dewar J."/>
            <person name="Goldberg J."/>
            <person name="Griggs A."/>
            <person name="Gujja S."/>
            <person name="Hansen M."/>
            <person name="Howarth C."/>
            <person name="Imamovic A."/>
            <person name="Larimer J."/>
            <person name="McCowan C."/>
            <person name="Murphy C."/>
            <person name="Neiman D."/>
            <person name="Pearson M."/>
            <person name="Priest M."/>
            <person name="Roberts A."/>
            <person name="Saif S."/>
            <person name="Shea T."/>
            <person name="Sisk P."/>
            <person name="Sykes S."/>
            <person name="Wortman J."/>
            <person name="Nusbaum C."/>
            <person name="Birren B."/>
        </authorList>
    </citation>
    <scope>NUCLEOTIDE SEQUENCE [LARGE SCALE GENOMIC DNA]</scope>
    <source>
        <strain evidence="2 3">ATCC BAA-351</strain>
    </source>
</reference>
<feature type="transmembrane region" description="Helical" evidence="1">
    <location>
        <begin position="7"/>
        <end position="27"/>
    </location>
</feature>
<keyword evidence="3" id="KW-1185">Reference proteome</keyword>
<dbReference type="STRING" id="160454.RV10_GL000210"/>
<dbReference type="HOGENOM" id="CLU_029426_1_0_9"/>
<comment type="caution">
    <text evidence="2">The sequence shown here is derived from an EMBL/GenBank/DDBJ whole genome shotgun (WGS) entry which is preliminary data.</text>
</comment>
<keyword evidence="1" id="KW-1133">Transmembrane helix</keyword>
<feature type="transmembrane region" description="Helical" evidence="1">
    <location>
        <begin position="332"/>
        <end position="353"/>
    </location>
</feature>
<feature type="transmembrane region" description="Helical" evidence="1">
    <location>
        <begin position="301"/>
        <end position="320"/>
    </location>
</feature>
<dbReference type="eggNOG" id="COG5617">
    <property type="taxonomic scope" value="Bacteria"/>
</dbReference>
<dbReference type="Proteomes" id="UP000013782">
    <property type="component" value="Unassembled WGS sequence"/>
</dbReference>
<keyword evidence="1" id="KW-0812">Transmembrane</keyword>
<dbReference type="PATRIC" id="fig|1158607.3.peg.4611"/>
<gene>
    <name evidence="2" type="ORF">UAU_04627</name>
</gene>
<dbReference type="EMBL" id="AJAQ01000046">
    <property type="protein sequence ID" value="EOH87773.1"/>
    <property type="molecule type" value="Genomic_DNA"/>
</dbReference>
<evidence type="ECO:0000256" key="1">
    <source>
        <dbReference type="SAM" id="Phobius"/>
    </source>
</evidence>
<name>R2PX57_9ENTE</name>
<dbReference type="RefSeq" id="WP_010759563.1">
    <property type="nucleotide sequence ID" value="NZ_ASWD01000003.1"/>
</dbReference>
<keyword evidence="1" id="KW-0472">Membrane</keyword>
<evidence type="ECO:0000313" key="3">
    <source>
        <dbReference type="Proteomes" id="UP000013782"/>
    </source>
</evidence>
<protein>
    <recommendedName>
        <fullName evidence="4">Membrane protein 6-pyruvoyl-tetrahydropterin synthase-related domain-containing protein</fullName>
    </recommendedName>
</protein>
<dbReference type="AlphaFoldDB" id="R2PX57"/>
<feature type="transmembrane region" description="Helical" evidence="1">
    <location>
        <begin position="365"/>
        <end position="385"/>
    </location>
</feature>
<evidence type="ECO:0008006" key="4">
    <source>
        <dbReference type="Google" id="ProtNLM"/>
    </source>
</evidence>
<feature type="transmembrane region" description="Helical" evidence="1">
    <location>
        <begin position="97"/>
        <end position="114"/>
    </location>
</feature>
<evidence type="ECO:0000313" key="2">
    <source>
        <dbReference type="EMBL" id="EOH87773.1"/>
    </source>
</evidence>
<feature type="transmembrane region" description="Helical" evidence="1">
    <location>
        <begin position="151"/>
        <end position="168"/>
    </location>
</feature>
<accession>R2PX57</accession>
<feature type="transmembrane region" description="Helical" evidence="1">
    <location>
        <begin position="272"/>
        <end position="289"/>
    </location>
</feature>
<feature type="transmembrane region" description="Helical" evidence="1">
    <location>
        <begin position="188"/>
        <end position="210"/>
    </location>
</feature>
<feature type="transmembrane region" description="Helical" evidence="1">
    <location>
        <begin position="508"/>
        <end position="529"/>
    </location>
</feature>
<feature type="transmembrane region" description="Helical" evidence="1">
    <location>
        <begin position="217"/>
        <end position="239"/>
    </location>
</feature>
<sequence length="536" mass="61247">MLTKNGRFIDFFIMLILSAVYILPLFLPGDILHTVDQDTYFHLSRIIGLDNVWESPVNFNNFGHHGTMINVFYPWLTTYPAYLFWKLTGSLVWGYNLYYLVVTFLTMIISYLVMNNIKNKGIISLLFAIVYTFSAYRAIDIFQRASLGEAVSLTFLPIVLLGCYEIYIRNFTKWYWLALGMSLIVYTHLLSVAMVTMIIAITIIVSFYFWDNKLERIISLLKAVLLTLFLTAGFLVPFIQQYLAQELKVPSGRVLVGMQPADMLIQMVNNNLSAYTSGLLILICIVSTIPQLKRLSLVDQFIFFLGVTILFCSTALFPWSLFTNTVFAKIQFVWRLNAFTTLFVSYAASIGIYKGFLKKNKRKIVLVFLSIIFIHGSGIINLYTLNKENISRISSQNIITKVGNYEHTDYANRESIKHQEFVVKNKYMLGGREVVPKVSYNSNTFTIEVQNASNVSKDLITPLYKYHGQKVKINKKEASSKLSAMGTTELIIPPGDSTITISYKYTNVAIISTFISLSTLFLLSIFGLIKRWRNHT</sequence>
<feature type="transmembrane region" description="Helical" evidence="1">
    <location>
        <begin position="67"/>
        <end position="85"/>
    </location>
</feature>